<reference evidence="2 3" key="1">
    <citation type="journal article" date="2014" name="Curr. Biol.">
        <title>The genome of the clonal raider ant Cerapachys biroi.</title>
        <authorList>
            <person name="Oxley P.R."/>
            <person name="Ji L."/>
            <person name="Fetter-Pruneda I."/>
            <person name="McKenzie S.K."/>
            <person name="Li C."/>
            <person name="Hu H."/>
            <person name="Zhang G."/>
            <person name="Kronauer D.J."/>
        </authorList>
    </citation>
    <scope>NUCLEOTIDE SEQUENCE [LARGE SCALE GENOMIC DNA]</scope>
</reference>
<dbReference type="GO" id="GO:0046983">
    <property type="term" value="F:protein dimerization activity"/>
    <property type="evidence" value="ECO:0007669"/>
    <property type="project" value="InterPro"/>
</dbReference>
<dbReference type="InterPro" id="IPR008906">
    <property type="entry name" value="HATC_C_dom"/>
</dbReference>
<dbReference type="OrthoDB" id="6615327at2759"/>
<sequence length="62" mass="6971">MNLDPLEWWKSHENRFPLVAQLAKKYLSIPATSVASERTFSTAGNIVTAKRSCLVFARSTKC</sequence>
<dbReference type="OMA" id="WKSHENR"/>
<dbReference type="Pfam" id="PF05699">
    <property type="entry name" value="Dimer_Tnp_hAT"/>
    <property type="match status" value="1"/>
</dbReference>
<dbReference type="SUPFAM" id="SSF53098">
    <property type="entry name" value="Ribonuclease H-like"/>
    <property type="match status" value="1"/>
</dbReference>
<dbReference type="GO" id="GO:0005634">
    <property type="term" value="C:nucleus"/>
    <property type="evidence" value="ECO:0007669"/>
    <property type="project" value="TreeGrafter"/>
</dbReference>
<dbReference type="InterPro" id="IPR052717">
    <property type="entry name" value="Vacuolar_transposase_reg"/>
</dbReference>
<accession>A0A026VS07</accession>
<dbReference type="GO" id="GO:0006357">
    <property type="term" value="P:regulation of transcription by RNA polymerase II"/>
    <property type="evidence" value="ECO:0007669"/>
    <property type="project" value="TreeGrafter"/>
</dbReference>
<evidence type="ECO:0000313" key="3">
    <source>
        <dbReference type="Proteomes" id="UP000053097"/>
    </source>
</evidence>
<dbReference type="PANTHER" id="PTHR46169:SF29">
    <property type="entry name" value="DNA REPLICATION-RELATED ELEMENT FACTOR, ISOFORM A"/>
    <property type="match status" value="1"/>
</dbReference>
<gene>
    <name evidence="2" type="ORF">X777_00088</name>
</gene>
<evidence type="ECO:0000259" key="1">
    <source>
        <dbReference type="Pfam" id="PF05699"/>
    </source>
</evidence>
<protein>
    <submittedName>
        <fullName evidence="2">Zinc finger BED domain-containing protein</fullName>
    </submittedName>
</protein>
<dbReference type="PANTHER" id="PTHR46169">
    <property type="entry name" value="DNA REPLICATION-RELATED ELEMENT FACTOR, ISOFORM A"/>
    <property type="match status" value="1"/>
</dbReference>
<organism evidence="2 3">
    <name type="scientific">Ooceraea biroi</name>
    <name type="common">Clonal raider ant</name>
    <name type="synonym">Cerapachys biroi</name>
    <dbReference type="NCBI Taxonomy" id="2015173"/>
    <lineage>
        <taxon>Eukaryota</taxon>
        <taxon>Metazoa</taxon>
        <taxon>Ecdysozoa</taxon>
        <taxon>Arthropoda</taxon>
        <taxon>Hexapoda</taxon>
        <taxon>Insecta</taxon>
        <taxon>Pterygota</taxon>
        <taxon>Neoptera</taxon>
        <taxon>Endopterygota</taxon>
        <taxon>Hymenoptera</taxon>
        <taxon>Apocrita</taxon>
        <taxon>Aculeata</taxon>
        <taxon>Formicoidea</taxon>
        <taxon>Formicidae</taxon>
        <taxon>Dorylinae</taxon>
        <taxon>Ooceraea</taxon>
    </lineage>
</organism>
<feature type="domain" description="HAT C-terminal dimerisation" evidence="1">
    <location>
        <begin position="3"/>
        <end position="54"/>
    </location>
</feature>
<dbReference type="InterPro" id="IPR012337">
    <property type="entry name" value="RNaseH-like_sf"/>
</dbReference>
<keyword evidence="3" id="KW-1185">Reference proteome</keyword>
<proteinExistence type="predicted"/>
<evidence type="ECO:0000313" key="2">
    <source>
        <dbReference type="EMBL" id="EZA46507.1"/>
    </source>
</evidence>
<dbReference type="EMBL" id="KK110970">
    <property type="protein sequence ID" value="EZA46507.1"/>
    <property type="molecule type" value="Genomic_DNA"/>
</dbReference>
<dbReference type="AlphaFoldDB" id="A0A026VS07"/>
<dbReference type="Proteomes" id="UP000053097">
    <property type="component" value="Unassembled WGS sequence"/>
</dbReference>
<name>A0A026VS07_OOCBI</name>